<proteinExistence type="predicted"/>
<comment type="caution">
    <text evidence="1">The sequence shown here is derived from an EMBL/GenBank/DDBJ whole genome shotgun (WGS) entry which is preliminary data.</text>
</comment>
<evidence type="ECO:0000313" key="1">
    <source>
        <dbReference type="EMBL" id="MCG4609690.1"/>
    </source>
</evidence>
<sequence length="166" mass="19254">MWNLENRAAFRACVADLLNNPEVQKMREVRQHVQDANCLQHCLFVAYLSFLFCRKFHLDAASAARGGLLHDLYLYDWRTHEGHHMTMHPITALVNATQLFTLNDKEKDIIVKHMWPLTPALPKYAESFVVSTADKLCALAEIFHIYRWLRVGEHLDFQPNKPAKAL</sequence>
<name>A0ABS9MFV3_9FIRM</name>
<reference evidence="1 2" key="1">
    <citation type="submission" date="2022-01" db="EMBL/GenBank/DDBJ databases">
        <title>Collection of gut derived symbiotic bacterial strains cultured from healthy donors.</title>
        <authorList>
            <person name="Lin H."/>
            <person name="Kohout C."/>
            <person name="Waligurski E."/>
            <person name="Pamer E.G."/>
        </authorList>
    </citation>
    <scope>NUCLEOTIDE SEQUENCE [LARGE SCALE GENOMIC DNA]</scope>
    <source>
        <strain evidence="1 2">DFI.7.58</strain>
    </source>
</reference>
<dbReference type="Gene3D" id="1.10.3210.10">
    <property type="entry name" value="Hypothetical protein af1432"/>
    <property type="match status" value="1"/>
</dbReference>
<dbReference type="RefSeq" id="WP_237966336.1">
    <property type="nucleotide sequence ID" value="NZ_JAKNHQ010000002.1"/>
</dbReference>
<dbReference type="EMBL" id="JAKNHQ010000002">
    <property type="protein sequence ID" value="MCG4609690.1"/>
    <property type="molecule type" value="Genomic_DNA"/>
</dbReference>
<dbReference type="SUPFAM" id="SSF109604">
    <property type="entry name" value="HD-domain/PDEase-like"/>
    <property type="match status" value="1"/>
</dbReference>
<accession>A0ABS9MFV3</accession>
<protein>
    <submittedName>
        <fullName evidence="1">HD family phosphohydrolase</fullName>
    </submittedName>
</protein>
<organism evidence="1 2">
    <name type="scientific">Anaeromassilibacillus senegalensis</name>
    <dbReference type="NCBI Taxonomy" id="1673717"/>
    <lineage>
        <taxon>Bacteria</taxon>
        <taxon>Bacillati</taxon>
        <taxon>Bacillota</taxon>
        <taxon>Clostridia</taxon>
        <taxon>Eubacteriales</taxon>
        <taxon>Acutalibacteraceae</taxon>
        <taxon>Anaeromassilibacillus</taxon>
    </lineage>
</organism>
<evidence type="ECO:0000313" key="2">
    <source>
        <dbReference type="Proteomes" id="UP001298681"/>
    </source>
</evidence>
<keyword evidence="2" id="KW-1185">Reference proteome</keyword>
<dbReference type="Proteomes" id="UP001298681">
    <property type="component" value="Unassembled WGS sequence"/>
</dbReference>
<gene>
    <name evidence="1" type="ORF">L0P57_01860</name>
</gene>